<organism evidence="2 3">
    <name type="scientific">Parahalioglobus pacificus</name>
    <dbReference type="NCBI Taxonomy" id="930806"/>
    <lineage>
        <taxon>Bacteria</taxon>
        <taxon>Pseudomonadati</taxon>
        <taxon>Pseudomonadota</taxon>
        <taxon>Gammaproteobacteria</taxon>
        <taxon>Cellvibrionales</taxon>
        <taxon>Halieaceae</taxon>
        <taxon>Parahalioglobus</taxon>
    </lineage>
</organism>
<protein>
    <recommendedName>
        <fullName evidence="4">Thiamine biosynthesis protein ThiC</fullName>
    </recommendedName>
</protein>
<dbReference type="RefSeq" id="WP_189478501.1">
    <property type="nucleotide sequence ID" value="NZ_BMYM01000003.1"/>
</dbReference>
<feature type="transmembrane region" description="Helical" evidence="1">
    <location>
        <begin position="111"/>
        <end position="133"/>
    </location>
</feature>
<dbReference type="EMBL" id="BMYM01000003">
    <property type="protein sequence ID" value="GHD38269.1"/>
    <property type="molecule type" value="Genomic_DNA"/>
</dbReference>
<accession>A0A918XMS5</accession>
<feature type="transmembrane region" description="Helical" evidence="1">
    <location>
        <begin position="140"/>
        <end position="158"/>
    </location>
</feature>
<proteinExistence type="predicted"/>
<name>A0A918XMS5_9GAMM</name>
<reference evidence="2" key="2">
    <citation type="submission" date="2020-09" db="EMBL/GenBank/DDBJ databases">
        <authorList>
            <person name="Sun Q."/>
            <person name="Kim S."/>
        </authorList>
    </citation>
    <scope>NUCLEOTIDE SEQUENCE</scope>
    <source>
        <strain evidence="2">KCTC 23430</strain>
    </source>
</reference>
<keyword evidence="1" id="KW-0472">Membrane</keyword>
<reference evidence="2" key="1">
    <citation type="journal article" date="2014" name="Int. J. Syst. Evol. Microbiol.">
        <title>Complete genome sequence of Corynebacterium casei LMG S-19264T (=DSM 44701T), isolated from a smear-ripened cheese.</title>
        <authorList>
            <consortium name="US DOE Joint Genome Institute (JGI-PGF)"/>
            <person name="Walter F."/>
            <person name="Albersmeier A."/>
            <person name="Kalinowski J."/>
            <person name="Ruckert C."/>
        </authorList>
    </citation>
    <scope>NUCLEOTIDE SEQUENCE</scope>
    <source>
        <strain evidence="2">KCTC 23430</strain>
    </source>
</reference>
<keyword evidence="1" id="KW-0812">Transmembrane</keyword>
<feature type="transmembrane region" description="Helical" evidence="1">
    <location>
        <begin position="68"/>
        <end position="91"/>
    </location>
</feature>
<keyword evidence="3" id="KW-1185">Reference proteome</keyword>
<feature type="transmembrane region" description="Helical" evidence="1">
    <location>
        <begin position="170"/>
        <end position="189"/>
    </location>
</feature>
<sequence length="202" mass="20755">MEVTTHHTAQAAGILLVASAATQIIYTALYVTETDVPRQMLWGLESVLFTLIAALAGALLGQVKRYHLAWSAIIAASLLNVVQVSVGLTMFNPFFESAGNVEGFSPAANAVVEFSFMIYNSAKALLAVALVVFSLGAGGVYGKIGASVGAVAMLSNLLSMAAGTDIFGELPVAGSSGVAATLLLGVHLLRVAEDADARQGLS</sequence>
<keyword evidence="1" id="KW-1133">Transmembrane helix</keyword>
<evidence type="ECO:0008006" key="4">
    <source>
        <dbReference type="Google" id="ProtNLM"/>
    </source>
</evidence>
<gene>
    <name evidence="2" type="ORF">GCM10007053_28610</name>
</gene>
<feature type="transmembrane region" description="Helical" evidence="1">
    <location>
        <begin position="41"/>
        <end position="61"/>
    </location>
</feature>
<feature type="transmembrane region" description="Helical" evidence="1">
    <location>
        <begin position="12"/>
        <end position="29"/>
    </location>
</feature>
<dbReference type="Proteomes" id="UP000644693">
    <property type="component" value="Unassembled WGS sequence"/>
</dbReference>
<evidence type="ECO:0000313" key="3">
    <source>
        <dbReference type="Proteomes" id="UP000644693"/>
    </source>
</evidence>
<evidence type="ECO:0000313" key="2">
    <source>
        <dbReference type="EMBL" id="GHD38269.1"/>
    </source>
</evidence>
<comment type="caution">
    <text evidence="2">The sequence shown here is derived from an EMBL/GenBank/DDBJ whole genome shotgun (WGS) entry which is preliminary data.</text>
</comment>
<dbReference type="AlphaFoldDB" id="A0A918XMS5"/>
<evidence type="ECO:0000256" key="1">
    <source>
        <dbReference type="SAM" id="Phobius"/>
    </source>
</evidence>